<dbReference type="InterPro" id="IPR006093">
    <property type="entry name" value="Oxy_OxRdtase_FAD_BS"/>
</dbReference>
<keyword evidence="3" id="KW-0285">Flavoprotein</keyword>
<dbReference type="Pfam" id="PF08031">
    <property type="entry name" value="BBE"/>
    <property type="match status" value="1"/>
</dbReference>
<evidence type="ECO:0000256" key="4">
    <source>
        <dbReference type="ARBA" id="ARBA00022729"/>
    </source>
</evidence>
<dbReference type="Gene3D" id="3.30.43.10">
    <property type="entry name" value="Uridine Diphospho-n-acetylenolpyruvylglucosamine Reductase, domain 2"/>
    <property type="match status" value="1"/>
</dbReference>
<proteinExistence type="inferred from homology"/>
<dbReference type="PROSITE" id="PS00862">
    <property type="entry name" value="OX2_COVAL_FAD"/>
    <property type="match status" value="1"/>
</dbReference>
<feature type="chain" id="PRO_5002311346" description="FAD-binding PCMH-type domain-containing protein" evidence="8">
    <location>
        <begin position="32"/>
        <end position="525"/>
    </location>
</feature>
<name>A0A0D6QSG6_ARACU</name>
<evidence type="ECO:0000256" key="5">
    <source>
        <dbReference type="ARBA" id="ARBA00022827"/>
    </source>
</evidence>
<reference evidence="10" key="1">
    <citation type="submission" date="2015-03" db="EMBL/GenBank/DDBJ databases">
        <title>A transcriptome of Araucaria cunninghamii, an australian fine timber species.</title>
        <authorList>
            <person name="Jing Yi C.J.Y."/>
            <person name="Yin San L.Y.S."/>
            <person name="Abdul Karim S.S."/>
            <person name="Wan Azmi N.N."/>
            <person name="Hercus R.R."/>
            <person name="Croft L.L."/>
        </authorList>
    </citation>
    <scope>NUCLEOTIDE SEQUENCE</scope>
    <source>
        <strain evidence="10">MI0301</strain>
        <tissue evidence="10">Leaf</tissue>
    </source>
</reference>
<organism evidence="10">
    <name type="scientific">Araucaria cunninghamii</name>
    <name type="common">Hoop pine</name>
    <name type="synonym">Moreton Bay pine</name>
    <dbReference type="NCBI Taxonomy" id="56994"/>
    <lineage>
        <taxon>Eukaryota</taxon>
        <taxon>Viridiplantae</taxon>
        <taxon>Streptophyta</taxon>
        <taxon>Embryophyta</taxon>
        <taxon>Tracheophyta</taxon>
        <taxon>Spermatophyta</taxon>
        <taxon>Pinopsida</taxon>
        <taxon>Pinidae</taxon>
        <taxon>Conifers II</taxon>
        <taxon>Araucariales</taxon>
        <taxon>Araucariaceae</taxon>
        <taxon>Araucaria</taxon>
    </lineage>
</organism>
<keyword evidence="6" id="KW-0560">Oxidoreductase</keyword>
<dbReference type="GO" id="GO:0016491">
    <property type="term" value="F:oxidoreductase activity"/>
    <property type="evidence" value="ECO:0007669"/>
    <property type="project" value="UniProtKB-KW"/>
</dbReference>
<dbReference type="GO" id="GO:0071949">
    <property type="term" value="F:FAD binding"/>
    <property type="evidence" value="ECO:0007669"/>
    <property type="project" value="InterPro"/>
</dbReference>
<accession>A0A0D6QSG6</accession>
<dbReference type="PANTHER" id="PTHR32448">
    <property type="entry name" value="OS08G0158400 PROTEIN"/>
    <property type="match status" value="1"/>
</dbReference>
<dbReference type="InterPro" id="IPR036318">
    <property type="entry name" value="FAD-bd_PCMH-like_sf"/>
</dbReference>
<evidence type="ECO:0000256" key="1">
    <source>
        <dbReference type="ARBA" id="ARBA00001974"/>
    </source>
</evidence>
<keyword evidence="4 8" id="KW-0732">Signal</keyword>
<dbReference type="EMBL" id="GCKF01046887">
    <property type="protein sequence ID" value="JAG93414.1"/>
    <property type="molecule type" value="Transcribed_RNA"/>
</dbReference>
<keyword evidence="5" id="KW-0274">FAD</keyword>
<dbReference type="InterPro" id="IPR016167">
    <property type="entry name" value="FAD-bd_PCMH_sub1"/>
</dbReference>
<evidence type="ECO:0000256" key="8">
    <source>
        <dbReference type="SAM" id="SignalP"/>
    </source>
</evidence>
<feature type="signal peptide" evidence="8">
    <location>
        <begin position="1"/>
        <end position="31"/>
    </location>
</feature>
<feature type="domain" description="FAD-binding PCMH-type" evidence="9">
    <location>
        <begin position="76"/>
        <end position="251"/>
    </location>
</feature>
<dbReference type="InterPro" id="IPR016166">
    <property type="entry name" value="FAD-bd_PCMH"/>
</dbReference>
<dbReference type="Pfam" id="PF01565">
    <property type="entry name" value="FAD_binding_4"/>
    <property type="match status" value="1"/>
</dbReference>
<evidence type="ECO:0000256" key="6">
    <source>
        <dbReference type="ARBA" id="ARBA00023002"/>
    </source>
</evidence>
<evidence type="ECO:0000259" key="9">
    <source>
        <dbReference type="PROSITE" id="PS51387"/>
    </source>
</evidence>
<evidence type="ECO:0000313" key="10">
    <source>
        <dbReference type="EMBL" id="JAG93414.1"/>
    </source>
</evidence>
<comment type="cofactor">
    <cofactor evidence="1">
        <name>FAD</name>
        <dbReference type="ChEBI" id="CHEBI:57692"/>
    </cofactor>
</comment>
<evidence type="ECO:0000256" key="2">
    <source>
        <dbReference type="ARBA" id="ARBA00005466"/>
    </source>
</evidence>
<sequence>MSASPRLLAMAFSSVSLLCIALLAISGWACAQDAPGLMSCLQQKGITNFTTSSSAPSMYTSMLYFSLQNLRFTEPGVLRPFVLILPRTKQEVVKSVRCCIRQGWEIRVRSGGHSYEGLSSTSDARNFALIDLMNIADVKVDMKSKTAWVEAGATVGELYSAVAEKSTEYGVAAGTCPTMGTGGHFSGGGMSLLSRKYGLAADNIIDALLVDANGRLLDRKSMGEDLFWALRGGGGGSWGIVVAWKIQLLKVPPKVTVFTVKRTGRDQVTELVHRWQSIAPFLEEDLFIRVFIYGTQLQGDHTDVQLTFSGMYLGRQDQLLNVVNKNFPEMGMAAGECNETSWIDSISYTAYTTTADLVSRSNPNKMYFKAKSDFVTSPIPPSGLQGAWKFLEEELKGFIIFAPQGGRMYEIQPSEIPFPHRAGYLYNIQYQVTWKDSTKDSQYMDWMRRFYAYMTPYVSKSPRAAYVNYIDLDLGSAPNGTATVQEARSWGESYFGANYDRLVTVKTKIDPYNVFRNAQSIPVKK</sequence>
<dbReference type="Gene3D" id="3.30.465.10">
    <property type="match status" value="1"/>
</dbReference>
<keyword evidence="7" id="KW-0325">Glycoprotein</keyword>
<dbReference type="InterPro" id="IPR016169">
    <property type="entry name" value="FAD-bd_PCMH_sub2"/>
</dbReference>
<comment type="similarity">
    <text evidence="2">Belongs to the oxygen-dependent FAD-linked oxidoreductase family.</text>
</comment>
<dbReference type="InterPro" id="IPR006094">
    <property type="entry name" value="Oxid_FAD_bind_N"/>
</dbReference>
<dbReference type="Gene3D" id="3.40.462.20">
    <property type="match status" value="1"/>
</dbReference>
<evidence type="ECO:0000256" key="3">
    <source>
        <dbReference type="ARBA" id="ARBA00022630"/>
    </source>
</evidence>
<dbReference type="AlphaFoldDB" id="A0A0D6QSG6"/>
<dbReference type="PROSITE" id="PS51387">
    <property type="entry name" value="FAD_PCMH"/>
    <property type="match status" value="1"/>
</dbReference>
<evidence type="ECO:0000256" key="7">
    <source>
        <dbReference type="ARBA" id="ARBA00023180"/>
    </source>
</evidence>
<protein>
    <recommendedName>
        <fullName evidence="9">FAD-binding PCMH-type domain-containing protein</fullName>
    </recommendedName>
</protein>
<dbReference type="SUPFAM" id="SSF56176">
    <property type="entry name" value="FAD-binding/transporter-associated domain-like"/>
    <property type="match status" value="1"/>
</dbReference>
<dbReference type="InterPro" id="IPR012951">
    <property type="entry name" value="BBE"/>
</dbReference>